<sequence length="72" mass="8405">MRHCSDGFADGFVSYLGRSSLCLSRLNSNQHCHYFLQLFIGLVEFVMLCLRIFSCCMELLYYVLATHLIYKI</sequence>
<reference evidence="2 3" key="1">
    <citation type="journal article" date="2008" name="Science">
        <title>The Physcomitrella genome reveals evolutionary insights into the conquest of land by plants.</title>
        <authorList>
            <person name="Rensing S."/>
            <person name="Lang D."/>
            <person name="Zimmer A."/>
            <person name="Terry A."/>
            <person name="Salamov A."/>
            <person name="Shapiro H."/>
            <person name="Nishiyama T."/>
            <person name="Perroud P.-F."/>
            <person name="Lindquist E."/>
            <person name="Kamisugi Y."/>
            <person name="Tanahashi T."/>
            <person name="Sakakibara K."/>
            <person name="Fujita T."/>
            <person name="Oishi K."/>
            <person name="Shin-I T."/>
            <person name="Kuroki Y."/>
            <person name="Toyoda A."/>
            <person name="Suzuki Y."/>
            <person name="Hashimoto A."/>
            <person name="Yamaguchi K."/>
            <person name="Sugano A."/>
            <person name="Kohara Y."/>
            <person name="Fujiyama A."/>
            <person name="Anterola A."/>
            <person name="Aoki S."/>
            <person name="Ashton N."/>
            <person name="Barbazuk W.B."/>
            <person name="Barker E."/>
            <person name="Bennetzen J."/>
            <person name="Bezanilla M."/>
            <person name="Blankenship R."/>
            <person name="Cho S.H."/>
            <person name="Dutcher S."/>
            <person name="Estelle M."/>
            <person name="Fawcett J.A."/>
            <person name="Gundlach H."/>
            <person name="Hanada K."/>
            <person name="Heyl A."/>
            <person name="Hicks K.A."/>
            <person name="Hugh J."/>
            <person name="Lohr M."/>
            <person name="Mayer K."/>
            <person name="Melkozernov A."/>
            <person name="Murata T."/>
            <person name="Nelson D."/>
            <person name="Pils B."/>
            <person name="Prigge M."/>
            <person name="Reiss B."/>
            <person name="Renner T."/>
            <person name="Rombauts S."/>
            <person name="Rushton P."/>
            <person name="Sanderfoot A."/>
            <person name="Schween G."/>
            <person name="Shiu S.-H."/>
            <person name="Stueber K."/>
            <person name="Theodoulou F.L."/>
            <person name="Tu H."/>
            <person name="Van de Peer Y."/>
            <person name="Verrier P.J."/>
            <person name="Waters E."/>
            <person name="Wood A."/>
            <person name="Yang L."/>
            <person name="Cove D."/>
            <person name="Cuming A."/>
            <person name="Hasebe M."/>
            <person name="Lucas S."/>
            <person name="Mishler D.B."/>
            <person name="Reski R."/>
            <person name="Grigoriev I."/>
            <person name="Quatrano R.S."/>
            <person name="Boore J.L."/>
        </authorList>
    </citation>
    <scope>NUCLEOTIDE SEQUENCE [LARGE SCALE GENOMIC DNA]</scope>
    <source>
        <strain evidence="2 3">cv. Gransden 2004</strain>
    </source>
</reference>
<evidence type="ECO:0000256" key="1">
    <source>
        <dbReference type="SAM" id="Phobius"/>
    </source>
</evidence>
<dbReference type="Proteomes" id="UP000006727">
    <property type="component" value="Chromosome 26"/>
</dbReference>
<keyword evidence="1" id="KW-0472">Membrane</keyword>
<reference evidence="2" key="3">
    <citation type="submission" date="2020-12" db="UniProtKB">
        <authorList>
            <consortium name="EnsemblPlants"/>
        </authorList>
    </citation>
    <scope>IDENTIFICATION</scope>
</reference>
<dbReference type="EnsemblPlants" id="Pp3c26_4731V3.1">
    <property type="protein sequence ID" value="PAC:32918077.CDS.1"/>
    <property type="gene ID" value="Pp3c26_4731"/>
</dbReference>
<evidence type="ECO:0000313" key="3">
    <source>
        <dbReference type="Proteomes" id="UP000006727"/>
    </source>
</evidence>
<dbReference type="Gramene" id="Pp3c26_4731V3.1">
    <property type="protein sequence ID" value="PAC:32918077.CDS.1"/>
    <property type="gene ID" value="Pp3c26_4731"/>
</dbReference>
<evidence type="ECO:0000313" key="2">
    <source>
        <dbReference type="EnsemblPlants" id="PAC:32918077.CDS.1"/>
    </source>
</evidence>
<organism evidence="2 3">
    <name type="scientific">Physcomitrium patens</name>
    <name type="common">Spreading-leaved earth moss</name>
    <name type="synonym">Physcomitrella patens</name>
    <dbReference type="NCBI Taxonomy" id="3218"/>
    <lineage>
        <taxon>Eukaryota</taxon>
        <taxon>Viridiplantae</taxon>
        <taxon>Streptophyta</taxon>
        <taxon>Embryophyta</taxon>
        <taxon>Bryophyta</taxon>
        <taxon>Bryophytina</taxon>
        <taxon>Bryopsida</taxon>
        <taxon>Funariidae</taxon>
        <taxon>Funariales</taxon>
        <taxon>Funariaceae</taxon>
        <taxon>Physcomitrium</taxon>
    </lineage>
</organism>
<protein>
    <submittedName>
        <fullName evidence="2">Uncharacterized protein</fullName>
    </submittedName>
</protein>
<keyword evidence="1" id="KW-1133">Transmembrane helix</keyword>
<accession>A0A7I3Z3I1</accession>
<keyword evidence="3" id="KW-1185">Reference proteome</keyword>
<dbReference type="EMBL" id="ABEU02000026">
    <property type="status" value="NOT_ANNOTATED_CDS"/>
    <property type="molecule type" value="Genomic_DNA"/>
</dbReference>
<feature type="transmembrane region" description="Helical" evidence="1">
    <location>
        <begin position="34"/>
        <end position="64"/>
    </location>
</feature>
<proteinExistence type="predicted"/>
<dbReference type="AlphaFoldDB" id="A0A7I3Z3I1"/>
<name>A0A7I3Z3I1_PHYPA</name>
<keyword evidence="1" id="KW-0812">Transmembrane</keyword>
<dbReference type="InParanoid" id="A0A7I3Z3I1"/>
<reference evidence="2 3" key="2">
    <citation type="journal article" date="2018" name="Plant J.">
        <title>The Physcomitrella patens chromosome-scale assembly reveals moss genome structure and evolution.</title>
        <authorList>
            <person name="Lang D."/>
            <person name="Ullrich K.K."/>
            <person name="Murat F."/>
            <person name="Fuchs J."/>
            <person name="Jenkins J."/>
            <person name="Haas F.B."/>
            <person name="Piednoel M."/>
            <person name="Gundlach H."/>
            <person name="Van Bel M."/>
            <person name="Meyberg R."/>
            <person name="Vives C."/>
            <person name="Morata J."/>
            <person name="Symeonidi A."/>
            <person name="Hiss M."/>
            <person name="Muchero W."/>
            <person name="Kamisugi Y."/>
            <person name="Saleh O."/>
            <person name="Blanc G."/>
            <person name="Decker E.L."/>
            <person name="van Gessel N."/>
            <person name="Grimwood J."/>
            <person name="Hayes R.D."/>
            <person name="Graham S.W."/>
            <person name="Gunter L.E."/>
            <person name="McDaniel S.F."/>
            <person name="Hoernstein S.N.W."/>
            <person name="Larsson A."/>
            <person name="Li F.W."/>
            <person name="Perroud P.F."/>
            <person name="Phillips J."/>
            <person name="Ranjan P."/>
            <person name="Rokshar D.S."/>
            <person name="Rothfels C.J."/>
            <person name="Schneider L."/>
            <person name="Shu S."/>
            <person name="Stevenson D.W."/>
            <person name="Thummler F."/>
            <person name="Tillich M."/>
            <person name="Villarreal Aguilar J.C."/>
            <person name="Widiez T."/>
            <person name="Wong G.K."/>
            <person name="Wymore A."/>
            <person name="Zhang Y."/>
            <person name="Zimmer A.D."/>
            <person name="Quatrano R.S."/>
            <person name="Mayer K.F.X."/>
            <person name="Goodstein D."/>
            <person name="Casacuberta J.M."/>
            <person name="Vandepoele K."/>
            <person name="Reski R."/>
            <person name="Cuming A.C."/>
            <person name="Tuskan G.A."/>
            <person name="Maumus F."/>
            <person name="Salse J."/>
            <person name="Schmutz J."/>
            <person name="Rensing S.A."/>
        </authorList>
    </citation>
    <scope>NUCLEOTIDE SEQUENCE [LARGE SCALE GENOMIC DNA]</scope>
    <source>
        <strain evidence="2 3">cv. Gransden 2004</strain>
    </source>
</reference>